<gene>
    <name evidence="2" type="ORF">MOBUDSM44075_03988</name>
</gene>
<feature type="transmembrane region" description="Helical" evidence="1">
    <location>
        <begin position="23"/>
        <end position="47"/>
    </location>
</feature>
<sequence length="428" mass="47203">MSTGAVPATMDCVSTPWHLMTRVAFRFCVVYFGLFCLLFAQIVFVYAGVLTRILPADAVIWQLTLIEPALTWVGQHVFGVHAVLHRDSGSGDQAVIWVMLFVIVVIAMLATAVWSVLDRHRPDYTRLHAWFCVFLRLCLGGQLLFYGIAKVIPTQMPAPPLAALLQPFGELTPASVLWLQVGTSLPYEIALGTVELVAGLLLFWNRTATLGALLAAMAMAQVFLLNLSYDVPVKILSSHLLLLSMFLLAPQARRLADLLILQRPAQAATQPPLFADARRNRLAAAVVAVLGVWALAGCLVSGVAAWRDYGGGRAKPELYGIWEVTDPGVEDSDWRRVVFDAPGVLTYQRVDGALRDAPISVEPDGTIRADGLQLRPLRQGPDRLELDGRIADRPLTLRLQRVDPQSFPLYSNGFRWVQDYPRFAGQIN</sequence>
<feature type="transmembrane region" description="Helical" evidence="1">
    <location>
        <begin position="129"/>
        <end position="149"/>
    </location>
</feature>
<comment type="caution">
    <text evidence="2">The sequence shown here is derived from an EMBL/GenBank/DDBJ whole genome shotgun (WGS) entry which is preliminary data.</text>
</comment>
<reference evidence="2 3" key="1">
    <citation type="journal article" date="2015" name="Genome Biol. Evol.">
        <title>Characterization of Three Mycobacterium spp. with Potential Use in Bioremediation by Genome Sequencing and Comparative Genomics.</title>
        <authorList>
            <person name="Das S."/>
            <person name="Pettersson B.M."/>
            <person name="Behra P.R."/>
            <person name="Ramesh M."/>
            <person name="Dasgupta S."/>
            <person name="Bhattacharya A."/>
            <person name="Kirsebom L.A."/>
        </authorList>
    </citation>
    <scope>NUCLEOTIDE SEQUENCE [LARGE SCALE GENOMIC DNA]</scope>
    <source>
        <strain evidence="2 3">DSM 44075</strain>
    </source>
</reference>
<dbReference type="AlphaFoldDB" id="A0A0J6VNM1"/>
<evidence type="ECO:0000256" key="1">
    <source>
        <dbReference type="SAM" id="Phobius"/>
    </source>
</evidence>
<organism evidence="2 3">
    <name type="scientific">Mycolicibacterium obuense</name>
    <dbReference type="NCBI Taxonomy" id="1807"/>
    <lineage>
        <taxon>Bacteria</taxon>
        <taxon>Bacillati</taxon>
        <taxon>Actinomycetota</taxon>
        <taxon>Actinomycetes</taxon>
        <taxon>Mycobacteriales</taxon>
        <taxon>Mycobacteriaceae</taxon>
        <taxon>Mycolicibacterium</taxon>
    </lineage>
</organism>
<dbReference type="EMBL" id="JYNU01000029">
    <property type="protein sequence ID" value="KMO72645.1"/>
    <property type="molecule type" value="Genomic_DNA"/>
</dbReference>
<proteinExistence type="predicted"/>
<keyword evidence="1" id="KW-1133">Transmembrane helix</keyword>
<feature type="transmembrane region" description="Helical" evidence="1">
    <location>
        <begin position="96"/>
        <end position="117"/>
    </location>
</feature>
<evidence type="ECO:0008006" key="4">
    <source>
        <dbReference type="Google" id="ProtNLM"/>
    </source>
</evidence>
<feature type="transmembrane region" description="Helical" evidence="1">
    <location>
        <begin position="210"/>
        <end position="229"/>
    </location>
</feature>
<feature type="transmembrane region" description="Helical" evidence="1">
    <location>
        <begin position="282"/>
        <end position="306"/>
    </location>
</feature>
<evidence type="ECO:0000313" key="3">
    <source>
        <dbReference type="Proteomes" id="UP000036313"/>
    </source>
</evidence>
<dbReference type="Proteomes" id="UP000036313">
    <property type="component" value="Unassembled WGS sequence"/>
</dbReference>
<protein>
    <recommendedName>
        <fullName evidence="4">DoxX family protein</fullName>
    </recommendedName>
</protein>
<name>A0A0J6VNM1_9MYCO</name>
<keyword evidence="1" id="KW-0812">Transmembrane</keyword>
<dbReference type="PATRIC" id="fig|1807.14.peg.4013"/>
<keyword evidence="1" id="KW-0472">Membrane</keyword>
<accession>A0A0J6VNM1</accession>
<evidence type="ECO:0000313" key="2">
    <source>
        <dbReference type="EMBL" id="KMO72645.1"/>
    </source>
</evidence>